<evidence type="ECO:0000256" key="10">
    <source>
        <dbReference type="SAM" id="MobiDB-lite"/>
    </source>
</evidence>
<accession>A0AAW2GHW8</accession>
<evidence type="ECO:0000256" key="7">
    <source>
        <dbReference type="ARBA" id="ARBA00022553"/>
    </source>
</evidence>
<feature type="domain" description="SAM" evidence="11">
    <location>
        <begin position="289"/>
        <end position="352"/>
    </location>
</feature>
<evidence type="ECO:0000313" key="12">
    <source>
        <dbReference type="EMBL" id="KAL0127173.1"/>
    </source>
</evidence>
<dbReference type="InterPro" id="IPR037093">
    <property type="entry name" value="PHAT_dom_sf"/>
</dbReference>
<dbReference type="SUPFAM" id="SSF47769">
    <property type="entry name" value="SAM/Pointed domain"/>
    <property type="match status" value="1"/>
</dbReference>
<dbReference type="GO" id="GO:0000932">
    <property type="term" value="C:P-body"/>
    <property type="evidence" value="ECO:0007669"/>
    <property type="project" value="TreeGrafter"/>
</dbReference>
<comment type="subcellular location">
    <subcellularLocation>
        <location evidence="1">Cytoplasm</location>
    </subcellularLocation>
</comment>
<dbReference type="Pfam" id="PF00536">
    <property type="entry name" value="SAM_1"/>
    <property type="match status" value="1"/>
</dbReference>
<dbReference type="GO" id="GO:0000289">
    <property type="term" value="P:nuclear-transcribed mRNA poly(A) tail shortening"/>
    <property type="evidence" value="ECO:0007669"/>
    <property type="project" value="TreeGrafter"/>
</dbReference>
<organism evidence="12 13">
    <name type="scientific">Cardiocondyla obscurior</name>
    <dbReference type="NCBI Taxonomy" id="286306"/>
    <lineage>
        <taxon>Eukaryota</taxon>
        <taxon>Metazoa</taxon>
        <taxon>Ecdysozoa</taxon>
        <taxon>Arthropoda</taxon>
        <taxon>Hexapoda</taxon>
        <taxon>Insecta</taxon>
        <taxon>Pterygota</taxon>
        <taxon>Neoptera</taxon>
        <taxon>Endopterygota</taxon>
        <taxon>Hymenoptera</taxon>
        <taxon>Apocrita</taxon>
        <taxon>Aculeata</taxon>
        <taxon>Formicoidea</taxon>
        <taxon>Formicidae</taxon>
        <taxon>Myrmicinae</taxon>
        <taxon>Cardiocondyla</taxon>
    </lineage>
</organism>
<evidence type="ECO:0000259" key="11">
    <source>
        <dbReference type="SMART" id="SM00454"/>
    </source>
</evidence>
<proteinExistence type="inferred from homology"/>
<evidence type="ECO:0000256" key="5">
    <source>
        <dbReference type="ARBA" id="ARBA00022490"/>
    </source>
</evidence>
<evidence type="ECO:0000313" key="13">
    <source>
        <dbReference type="Proteomes" id="UP001430953"/>
    </source>
</evidence>
<feature type="compositionally biased region" description="Polar residues" evidence="10">
    <location>
        <begin position="251"/>
        <end position="261"/>
    </location>
</feature>
<comment type="similarity">
    <text evidence="2">Belongs to the SMAUG family.</text>
</comment>
<keyword evidence="13" id="KW-1185">Reference proteome</keyword>
<evidence type="ECO:0000256" key="6">
    <source>
        <dbReference type="ARBA" id="ARBA00022491"/>
    </source>
</evidence>
<keyword evidence="8" id="KW-0810">Translation regulation</keyword>
<dbReference type="InterPro" id="IPR050897">
    <property type="entry name" value="SMAUG/VTS1_RNA-bind"/>
</dbReference>
<dbReference type="InterPro" id="IPR015327">
    <property type="entry name" value="PHAT_dom"/>
</dbReference>
<sequence>MKWSSGIPFDEQVGELTRVFSQWNECEQTVVLYALLRNIPAVQARFLSQAIEHSLHSVAELDTKEINANNPNYINSLTSESTEIAINQLLTHLPLLKPGNVECKKSYLVAIPELVNHCVSTGQYAEKTQQLLSYTLIHPAITTQDRRLLSQWLHTLEDRISSTPPVTNFDDYSNSSMRWESPWQRISKHNDQSNLFSTTPNTMFNMHFPASVNRQRRSNSLTPPVAPPHHLEIVDRTNNTNASSRHKPRSFSVSGDHTSNIIGLGPLSPQSSCASSGSESRLDDASNRSLASGMRDVQLWLKTLRLHKYSYLFATMSYEDMLQLTEDQLAEQGVTKGARHKLALSIAKLQQRYNTLVNLEKGLVQPSARDGMQNTSFSQGPSLLINTMEELKTILATPMKPSQESDPQDIPAQFTKVLGKLCSRLALESVEDGILCAYVNILEKVLQHDCFTPNQKEKVQQWRSRLGNPRPTPKWQHNYGYNNRRYGNPQQHNRKPSLNLNHIHNTHTHNQFMIASHRNSISTPYLQNNQNHNQNMNNMNTNNLRAVHAAEKRPSLQESSLQQLQKTLQRAYSAPRDHFVGRSANGANETTEPEINSRLESLCLRMTEQAIGGFGEA</sequence>
<dbReference type="Proteomes" id="UP001430953">
    <property type="component" value="Unassembled WGS sequence"/>
</dbReference>
<dbReference type="Pfam" id="PF26034">
    <property type="entry name" value="PHAT_SMAUG"/>
    <property type="match status" value="1"/>
</dbReference>
<evidence type="ECO:0000256" key="3">
    <source>
        <dbReference type="ARBA" id="ARBA00018651"/>
    </source>
</evidence>
<keyword evidence="9" id="KW-0694">RNA-binding</keyword>
<dbReference type="EMBL" id="JADYXP020000004">
    <property type="protein sequence ID" value="KAL0127173.1"/>
    <property type="molecule type" value="Genomic_DNA"/>
</dbReference>
<feature type="compositionally biased region" description="Polar residues" evidence="10">
    <location>
        <begin position="268"/>
        <end position="279"/>
    </location>
</feature>
<protein>
    <recommendedName>
        <fullName evidence="3">Protein Smaug</fullName>
    </recommendedName>
</protein>
<dbReference type="InterPro" id="IPR001660">
    <property type="entry name" value="SAM"/>
</dbReference>
<dbReference type="GO" id="GO:0003729">
    <property type="term" value="F:mRNA binding"/>
    <property type="evidence" value="ECO:0007669"/>
    <property type="project" value="TreeGrafter"/>
</dbReference>
<dbReference type="Gene3D" id="1.10.150.50">
    <property type="entry name" value="Transcription Factor, Ets-1"/>
    <property type="match status" value="1"/>
</dbReference>
<evidence type="ECO:0000256" key="8">
    <source>
        <dbReference type="ARBA" id="ARBA00022845"/>
    </source>
</evidence>
<dbReference type="InterPro" id="IPR013761">
    <property type="entry name" value="SAM/pointed_sf"/>
</dbReference>
<dbReference type="PANTHER" id="PTHR12515:SF5">
    <property type="entry name" value="PROTEIN SMAUG"/>
    <property type="match status" value="1"/>
</dbReference>
<keyword evidence="6" id="KW-0678">Repressor</keyword>
<keyword evidence="5" id="KW-0963">Cytoplasm</keyword>
<keyword evidence="4" id="KW-0217">Developmental protein</keyword>
<dbReference type="InterPro" id="IPR037634">
    <property type="entry name" value="Smaug_SAM"/>
</dbReference>
<dbReference type="PANTHER" id="PTHR12515">
    <property type="entry name" value="STERILE ALPHA MOTIF DOMAIN CONTAINING PROTEIN 4-RELATED"/>
    <property type="match status" value="1"/>
</dbReference>
<dbReference type="SMART" id="SM00454">
    <property type="entry name" value="SAM"/>
    <property type="match status" value="1"/>
</dbReference>
<name>A0AAW2GHW8_9HYME</name>
<evidence type="ECO:0000256" key="2">
    <source>
        <dbReference type="ARBA" id="ARBA00008232"/>
    </source>
</evidence>
<dbReference type="InterPro" id="IPR058599">
    <property type="entry name" value="PHAT_Smg/ZCCHC2-like"/>
</dbReference>
<dbReference type="AlphaFoldDB" id="A0AAW2GHW8"/>
<evidence type="ECO:0000256" key="1">
    <source>
        <dbReference type="ARBA" id="ARBA00004496"/>
    </source>
</evidence>
<evidence type="ECO:0000256" key="4">
    <source>
        <dbReference type="ARBA" id="ARBA00022473"/>
    </source>
</evidence>
<gene>
    <name evidence="12" type="ORF">PUN28_005451</name>
</gene>
<comment type="caution">
    <text evidence="12">The sequence shown here is derived from an EMBL/GenBank/DDBJ whole genome shotgun (WGS) entry which is preliminary data.</text>
</comment>
<feature type="region of interest" description="Disordered" evidence="10">
    <location>
        <begin position="213"/>
        <end position="287"/>
    </location>
</feature>
<dbReference type="CDD" id="cd09557">
    <property type="entry name" value="SAM_Smaug"/>
    <property type="match status" value="1"/>
</dbReference>
<dbReference type="GO" id="GO:0006355">
    <property type="term" value="P:regulation of DNA-templated transcription"/>
    <property type="evidence" value="ECO:0007669"/>
    <property type="project" value="InterPro"/>
</dbReference>
<dbReference type="Gene3D" id="1.25.40.170">
    <property type="entry name" value="Smaug, PHAT domain"/>
    <property type="match status" value="1"/>
</dbReference>
<keyword evidence="7" id="KW-0597">Phosphoprotein</keyword>
<dbReference type="GO" id="GO:0030371">
    <property type="term" value="F:translation repressor activity"/>
    <property type="evidence" value="ECO:0007669"/>
    <property type="project" value="InterPro"/>
</dbReference>
<dbReference type="Pfam" id="PF09246">
    <property type="entry name" value="PHAT"/>
    <property type="match status" value="1"/>
</dbReference>
<evidence type="ECO:0000256" key="9">
    <source>
        <dbReference type="ARBA" id="ARBA00022884"/>
    </source>
</evidence>
<reference evidence="12 13" key="1">
    <citation type="submission" date="2023-03" db="EMBL/GenBank/DDBJ databases">
        <title>High recombination rates correlate with genetic variation in Cardiocondyla obscurior ants.</title>
        <authorList>
            <person name="Errbii M."/>
        </authorList>
    </citation>
    <scope>NUCLEOTIDE SEQUENCE [LARGE SCALE GENOMIC DNA]</scope>
    <source>
        <strain evidence="12">Alpha-2009</strain>
        <tissue evidence="12">Whole body</tissue>
    </source>
</reference>